<accession>A0A4V1N5K4</accession>
<proteinExistence type="predicted"/>
<evidence type="ECO:0000313" key="4">
    <source>
        <dbReference type="Proteomes" id="UP000290517"/>
    </source>
</evidence>
<dbReference type="Proteomes" id="UP000290517">
    <property type="component" value="Unassembled WGS sequence"/>
</dbReference>
<evidence type="ECO:0000313" key="3">
    <source>
        <dbReference type="Proteomes" id="UP000289805"/>
    </source>
</evidence>
<dbReference type="RefSeq" id="WP_030150888.1">
    <property type="nucleotide sequence ID" value="NZ_JOFV01000005.1"/>
</dbReference>
<dbReference type="AlphaFoldDB" id="A0A4V1N5K4"/>
<dbReference type="EMBL" id="SDJR01000001">
    <property type="protein sequence ID" value="RXR28015.1"/>
    <property type="molecule type" value="Genomic_DNA"/>
</dbReference>
<sequence>MSETIAWLRTAVGRIQEGQAPHHFDTRHLDELGEGWDGLDDVPRVLESLLRATRGLSADCRVALAVPLAGSEAPPQDRPELLDLVLDEHEPPSIYVLGEKHFLQGPDTSDRVHLPYPTSPWGPPSDVHVELVARRDREAAERGWGWVSTLWVHVRPASLA</sequence>
<organism evidence="2 3">
    <name type="scientific">Oerskovia turbata</name>
    <dbReference type="NCBI Taxonomy" id="1713"/>
    <lineage>
        <taxon>Bacteria</taxon>
        <taxon>Bacillati</taxon>
        <taxon>Actinomycetota</taxon>
        <taxon>Actinomycetes</taxon>
        <taxon>Micrococcales</taxon>
        <taxon>Cellulomonadaceae</taxon>
        <taxon>Oerskovia</taxon>
    </lineage>
</organism>
<keyword evidence="4" id="KW-1185">Reference proteome</keyword>
<gene>
    <name evidence="1" type="ORF">EQW73_01570</name>
    <name evidence="2" type="ORF">EQW78_04185</name>
</gene>
<dbReference type="Proteomes" id="UP000289805">
    <property type="component" value="Unassembled WGS sequence"/>
</dbReference>
<protein>
    <submittedName>
        <fullName evidence="2">Uncharacterized protein</fullName>
    </submittedName>
</protein>
<comment type="caution">
    <text evidence="2">The sequence shown here is derived from an EMBL/GenBank/DDBJ whole genome shotgun (WGS) entry which is preliminary data.</text>
</comment>
<evidence type="ECO:0000313" key="2">
    <source>
        <dbReference type="EMBL" id="RXR35976.1"/>
    </source>
</evidence>
<evidence type="ECO:0000313" key="1">
    <source>
        <dbReference type="EMBL" id="RXR28015.1"/>
    </source>
</evidence>
<dbReference type="EMBL" id="SDJQ01000006">
    <property type="protein sequence ID" value="RXR35976.1"/>
    <property type="molecule type" value="Genomic_DNA"/>
</dbReference>
<reference evidence="3 4" key="1">
    <citation type="submission" date="2019-01" db="EMBL/GenBank/DDBJ databases">
        <title>Oerskovia turbata Genome sequencing and assembly.</title>
        <authorList>
            <person name="Dou T."/>
        </authorList>
    </citation>
    <scope>NUCLEOTIDE SEQUENCE [LARGE SCALE GENOMIC DNA]</scope>
    <source>
        <strain evidence="2 3">JCM12123</strain>
        <strain evidence="1 4">JCM3160</strain>
    </source>
</reference>
<name>A0A4V1N5K4_9CELL</name>